<organism evidence="1 2">
    <name type="scientific">Plasmodium brasilianum</name>
    <dbReference type="NCBI Taxonomy" id="5824"/>
    <lineage>
        <taxon>Eukaryota</taxon>
        <taxon>Sar</taxon>
        <taxon>Alveolata</taxon>
        <taxon>Apicomplexa</taxon>
        <taxon>Aconoidasida</taxon>
        <taxon>Haemosporida</taxon>
        <taxon>Plasmodiidae</taxon>
        <taxon>Plasmodium</taxon>
        <taxon>Plasmodium (Plasmodium)</taxon>
    </lineage>
</organism>
<evidence type="ECO:0000313" key="1">
    <source>
        <dbReference type="EMBL" id="KAI4838447.1"/>
    </source>
</evidence>
<protein>
    <submittedName>
        <fullName evidence="1">Pre-mRNA-splicing factor 38A</fullName>
    </submittedName>
</protein>
<proteinExistence type="predicted"/>
<dbReference type="EMBL" id="CM043777">
    <property type="protein sequence ID" value="KAI4838447.1"/>
    <property type="molecule type" value="Genomic_DNA"/>
</dbReference>
<sequence>MANRTDASAIKIFGSNPQYLISNIIRSKIYESPYWKEKCFALTSESIIDQAVNLKYVGGTYGGNRKPTRFLCLVLKLLQIQPDKDIIYEYIKNEEFIYLRALGIFYLRLIGKSLEIYKNLEPILFDYRKIRMRSNDGTFQKIYMDVFVDNCLVLNNLFDVDFPTLTKRQVLEENNLLEKINLEYYKELLNVPSDREGGKQGNEMEMKKMKRNEDDCTSRSNEENLKLKLRNTYRKSRMDSVERHKARKRRGKKYDHENEGRQEKRGIRRREKSGKKDQEWERRRIKRRSRSRSISSGNSSGRSRSRSIISGNSSGISRSRTRSIISGNSSGRSRSISISSGNSSGRSRSISISSGSSRARSRSIISGSSGGRRRNRSIKSCSSSRRSVSRKDKKKSQKKYAWYKYKKKQYSSEGEKMRTSLELYAVSKKKRNRRMSEDIDEEKKHRKKKKRRNIKNENIKNENTKNENTKNENIKNENIKNENIKNENKKNDGSSYDENKKDGLPIDKWNQIRKELGMKPLK</sequence>
<reference evidence="1" key="1">
    <citation type="submission" date="2022-06" db="EMBL/GenBank/DDBJ databases">
        <title>The First Complete Genome of the Simian Malaria Parasite Plasmodium brasilianum.</title>
        <authorList>
            <person name="Bajic M."/>
            <person name="Ravishankar S."/>
        </authorList>
    </citation>
    <scope>NUCLEOTIDE SEQUENCE</scope>
    <source>
        <strain evidence="1">Bolivian I</strain>
    </source>
</reference>
<name>A0ACB9YAC0_PLABR</name>
<keyword evidence="2" id="KW-1185">Reference proteome</keyword>
<accession>A0ACB9YAC0</accession>
<dbReference type="Proteomes" id="UP001056978">
    <property type="component" value="Chromosome 9"/>
</dbReference>
<gene>
    <name evidence="1" type="ORF">MKS88_002926</name>
</gene>
<evidence type="ECO:0000313" key="2">
    <source>
        <dbReference type="Proteomes" id="UP001056978"/>
    </source>
</evidence>
<comment type="caution">
    <text evidence="1">The sequence shown here is derived from an EMBL/GenBank/DDBJ whole genome shotgun (WGS) entry which is preliminary data.</text>
</comment>